<feature type="domain" description="tRNA methyltransferase TRMD/TRM10-type" evidence="1">
    <location>
        <begin position="17"/>
        <end position="60"/>
    </location>
</feature>
<dbReference type="InterPro" id="IPR023148">
    <property type="entry name" value="tRNA_m1G_MeTrfase_C_sf"/>
</dbReference>
<evidence type="ECO:0000313" key="2">
    <source>
        <dbReference type="EMBL" id="OHA08936.1"/>
    </source>
</evidence>
<comment type="caution">
    <text evidence="2">The sequence shown here is derived from an EMBL/GenBank/DDBJ whole genome shotgun (WGS) entry which is preliminary data.</text>
</comment>
<dbReference type="GO" id="GO:0008033">
    <property type="term" value="P:tRNA processing"/>
    <property type="evidence" value="ECO:0007669"/>
    <property type="project" value="InterPro"/>
</dbReference>
<dbReference type="EMBL" id="MHQT01000033">
    <property type="protein sequence ID" value="OHA08936.1"/>
    <property type="molecule type" value="Genomic_DNA"/>
</dbReference>
<dbReference type="SUPFAM" id="SSF75217">
    <property type="entry name" value="alpha/beta knot"/>
    <property type="match status" value="1"/>
</dbReference>
<dbReference type="InterPro" id="IPR016009">
    <property type="entry name" value="tRNA_MeTrfase_TRMD/TRM10"/>
</dbReference>
<dbReference type="Gene3D" id="1.10.1270.20">
    <property type="entry name" value="tRNA(m1g37)methyltransferase, domain 2"/>
    <property type="match status" value="1"/>
</dbReference>
<reference evidence="2 3" key="1">
    <citation type="journal article" date="2016" name="Nat. Commun.">
        <title>Thousands of microbial genomes shed light on interconnected biogeochemical processes in an aquifer system.</title>
        <authorList>
            <person name="Anantharaman K."/>
            <person name="Brown C.T."/>
            <person name="Hug L.A."/>
            <person name="Sharon I."/>
            <person name="Castelle C.J."/>
            <person name="Probst A.J."/>
            <person name="Thomas B.C."/>
            <person name="Singh A."/>
            <person name="Wilkins M.J."/>
            <person name="Karaoz U."/>
            <person name="Brodie E.L."/>
            <person name="Williams K.H."/>
            <person name="Hubbard S.S."/>
            <person name="Banfield J.F."/>
        </authorList>
    </citation>
    <scope>NUCLEOTIDE SEQUENCE [LARGE SCALE GENOMIC DNA]</scope>
</reference>
<name>A0A1G2LBC1_9BACT</name>
<gene>
    <name evidence="2" type="ORF">A3A44_00035</name>
</gene>
<evidence type="ECO:0000259" key="1">
    <source>
        <dbReference type="Pfam" id="PF01746"/>
    </source>
</evidence>
<organism evidence="2 3">
    <name type="scientific">Candidatus Sungbacteria bacterium RIFCSPLOWO2_01_FULL_60_25</name>
    <dbReference type="NCBI Taxonomy" id="1802281"/>
    <lineage>
        <taxon>Bacteria</taxon>
        <taxon>Candidatus Sungiibacteriota</taxon>
    </lineage>
</organism>
<dbReference type="Proteomes" id="UP000178977">
    <property type="component" value="Unassembled WGS sequence"/>
</dbReference>
<dbReference type="AlphaFoldDB" id="A0A1G2LBC1"/>
<protein>
    <recommendedName>
        <fullName evidence="1">tRNA methyltransferase TRMD/TRM10-type domain-containing protein</fullName>
    </recommendedName>
</protein>
<dbReference type="GO" id="GO:0052906">
    <property type="term" value="F:tRNA (guanine(37)-N1)-methyltransferase activity"/>
    <property type="evidence" value="ECO:0007669"/>
    <property type="project" value="InterPro"/>
</dbReference>
<dbReference type="InterPro" id="IPR029028">
    <property type="entry name" value="Alpha/beta_knot_MTases"/>
</dbReference>
<proteinExistence type="predicted"/>
<dbReference type="Pfam" id="PF01746">
    <property type="entry name" value="tRNA_m1G_MT"/>
    <property type="match status" value="1"/>
</dbReference>
<dbReference type="STRING" id="1802281.A3A44_00035"/>
<accession>A0A1G2LBC1</accession>
<sequence>MSERFEFPRDSLWRTKKERCLECPHDTRPEALRWQGKSYRVPKVLLSGDHGAIASWREGRKK</sequence>
<evidence type="ECO:0000313" key="3">
    <source>
        <dbReference type="Proteomes" id="UP000178977"/>
    </source>
</evidence>